<comment type="caution">
    <text evidence="1">The sequence shown here is derived from an EMBL/GenBank/DDBJ whole genome shotgun (WGS) entry which is preliminary data.</text>
</comment>
<proteinExistence type="predicted"/>
<keyword evidence="2" id="KW-1185">Reference proteome</keyword>
<protein>
    <submittedName>
        <fullName evidence="1">Uncharacterized protein</fullName>
    </submittedName>
</protein>
<reference evidence="1 2" key="1">
    <citation type="submission" date="2024-10" db="EMBL/GenBank/DDBJ databases">
        <title>The Natural Products Discovery Center: Release of the First 8490 Sequenced Strains for Exploring Actinobacteria Biosynthetic Diversity.</title>
        <authorList>
            <person name="Kalkreuter E."/>
            <person name="Kautsar S.A."/>
            <person name="Yang D."/>
            <person name="Bader C.D."/>
            <person name="Teijaro C.N."/>
            <person name="Fluegel L."/>
            <person name="Davis C.M."/>
            <person name="Simpson J.R."/>
            <person name="Lauterbach L."/>
            <person name="Steele A.D."/>
            <person name="Gui C."/>
            <person name="Meng S."/>
            <person name="Li G."/>
            <person name="Viehrig K."/>
            <person name="Ye F."/>
            <person name="Su P."/>
            <person name="Kiefer A.F."/>
            <person name="Nichols A."/>
            <person name="Cepeda A.J."/>
            <person name="Yan W."/>
            <person name="Fan B."/>
            <person name="Jiang Y."/>
            <person name="Adhikari A."/>
            <person name="Zheng C.-J."/>
            <person name="Schuster L."/>
            <person name="Cowan T.M."/>
            <person name="Smanski M.J."/>
            <person name="Chevrette M.G."/>
            <person name="De Carvalho L.P.S."/>
            <person name="Shen B."/>
        </authorList>
    </citation>
    <scope>NUCLEOTIDE SEQUENCE [LARGE SCALE GENOMIC DNA]</scope>
    <source>
        <strain evidence="1 2">NPDC050545</strain>
    </source>
</reference>
<accession>A0ABW7ZAB9</accession>
<evidence type="ECO:0000313" key="1">
    <source>
        <dbReference type="EMBL" id="MFI6505122.1"/>
    </source>
</evidence>
<evidence type="ECO:0000313" key="2">
    <source>
        <dbReference type="Proteomes" id="UP001612741"/>
    </source>
</evidence>
<name>A0ABW7ZAB9_9ACTN</name>
<dbReference type="RefSeq" id="WP_397091152.1">
    <property type="nucleotide sequence ID" value="NZ_JBITGY010000017.1"/>
</dbReference>
<organism evidence="1 2">
    <name type="scientific">Nonomuraea typhae</name>
    <dbReference type="NCBI Taxonomy" id="2603600"/>
    <lineage>
        <taxon>Bacteria</taxon>
        <taxon>Bacillati</taxon>
        <taxon>Actinomycetota</taxon>
        <taxon>Actinomycetes</taxon>
        <taxon>Streptosporangiales</taxon>
        <taxon>Streptosporangiaceae</taxon>
        <taxon>Nonomuraea</taxon>
    </lineage>
</organism>
<gene>
    <name evidence="1" type="ORF">ACIBG2_47620</name>
</gene>
<dbReference type="Proteomes" id="UP001612741">
    <property type="component" value="Unassembled WGS sequence"/>
</dbReference>
<sequence length="41" mass="4330">MADGRADVRRVGYVTTAELAGSAVVRDLLGELRTLRPVAAC</sequence>
<dbReference type="EMBL" id="JBITGY010000017">
    <property type="protein sequence ID" value="MFI6505122.1"/>
    <property type="molecule type" value="Genomic_DNA"/>
</dbReference>